<dbReference type="Pfam" id="PF12833">
    <property type="entry name" value="HTH_18"/>
    <property type="match status" value="1"/>
</dbReference>
<dbReference type="InterPro" id="IPR052158">
    <property type="entry name" value="INH-QAR"/>
</dbReference>
<dbReference type="PANTHER" id="PTHR43130:SF3">
    <property type="entry name" value="HTH-TYPE TRANSCRIPTIONAL REGULATOR RV1931C"/>
    <property type="match status" value="1"/>
</dbReference>
<keyword evidence="1" id="KW-0805">Transcription regulation</keyword>
<dbReference type="OrthoDB" id="186587at2"/>
<comment type="caution">
    <text evidence="5">The sequence shown here is derived from an EMBL/GenBank/DDBJ whole genome shotgun (WGS) entry which is preliminary data.</text>
</comment>
<dbReference type="GO" id="GO:0003700">
    <property type="term" value="F:DNA-binding transcription factor activity"/>
    <property type="evidence" value="ECO:0007669"/>
    <property type="project" value="InterPro"/>
</dbReference>
<proteinExistence type="predicted"/>
<dbReference type="EMBL" id="VLKL01000001">
    <property type="protein sequence ID" value="TWI10856.1"/>
    <property type="molecule type" value="Genomic_DNA"/>
</dbReference>
<protein>
    <submittedName>
        <fullName evidence="5">Transcriptional regulator GlxA family with amidase domain</fullName>
    </submittedName>
</protein>
<dbReference type="Gene3D" id="3.40.50.880">
    <property type="match status" value="1"/>
</dbReference>
<dbReference type="SMART" id="SM00342">
    <property type="entry name" value="HTH_ARAC"/>
    <property type="match status" value="1"/>
</dbReference>
<feature type="region of interest" description="Disordered" evidence="3">
    <location>
        <begin position="307"/>
        <end position="351"/>
    </location>
</feature>
<dbReference type="Proteomes" id="UP000317176">
    <property type="component" value="Unassembled WGS sequence"/>
</dbReference>
<dbReference type="SUPFAM" id="SSF46689">
    <property type="entry name" value="Homeodomain-like"/>
    <property type="match status" value="2"/>
</dbReference>
<dbReference type="InterPro" id="IPR018060">
    <property type="entry name" value="HTH_AraC"/>
</dbReference>
<evidence type="ECO:0000313" key="5">
    <source>
        <dbReference type="EMBL" id="TWI10856.1"/>
    </source>
</evidence>
<name>A0A562LTC7_9BRAD</name>
<dbReference type="AlphaFoldDB" id="A0A562LTC7"/>
<dbReference type="Gene3D" id="1.10.10.60">
    <property type="entry name" value="Homeodomain-like"/>
    <property type="match status" value="1"/>
</dbReference>
<keyword evidence="2" id="KW-0804">Transcription</keyword>
<evidence type="ECO:0000313" key="6">
    <source>
        <dbReference type="Proteomes" id="UP000317176"/>
    </source>
</evidence>
<dbReference type="PANTHER" id="PTHR43130">
    <property type="entry name" value="ARAC-FAMILY TRANSCRIPTIONAL REGULATOR"/>
    <property type="match status" value="1"/>
</dbReference>
<dbReference type="InterPro" id="IPR029062">
    <property type="entry name" value="Class_I_gatase-like"/>
</dbReference>
<feature type="domain" description="HTH araC/xylS-type" evidence="4">
    <location>
        <begin position="220"/>
        <end position="318"/>
    </location>
</feature>
<reference evidence="5 6" key="1">
    <citation type="journal article" date="2015" name="Stand. Genomic Sci.">
        <title>Genomic Encyclopedia of Bacterial and Archaeal Type Strains, Phase III: the genomes of soil and plant-associated and newly described type strains.</title>
        <authorList>
            <person name="Whitman W.B."/>
            <person name="Woyke T."/>
            <person name="Klenk H.P."/>
            <person name="Zhou Y."/>
            <person name="Lilburn T.G."/>
            <person name="Beck B.J."/>
            <person name="De Vos P."/>
            <person name="Vandamme P."/>
            <person name="Eisen J.A."/>
            <person name="Garrity G."/>
            <person name="Hugenholtz P."/>
            <person name="Kyrpides N.C."/>
        </authorList>
    </citation>
    <scope>NUCLEOTIDE SEQUENCE [LARGE SCALE GENOMIC DNA]</scope>
    <source>
        <strain evidence="5 6">CGMCC 1.10947</strain>
    </source>
</reference>
<sequence>MPLIDVLVLEGASAASVAITFELIDVANRIRARAGRPPCFDVRVSGSGARWATQLARLPSKGSANRPADVVIVPGLAWMDEHLVRDGLQRRDADTARKALRAAFQSGAEIASSCSAVFLVASAGLLDGRRATTTWWLGPLFRQLFPRVTLDTDAMVLTDRRMATAGAAMAQLDLMLSIIARHAGPDLADSCARFLLLERRQSQSRYMALSFLTAADDRVSRAERWARARLHRAFTISELAKAAGLGVRTFARRCERATGLSPVRFLQKLRVDKAMELLETTRLGLDDIAEKVGYADPSTLRRLLNREKSPGARAVRKRDHGATLSRMHGARQPARRRRLPVSPGGTGSGSV</sequence>
<gene>
    <name evidence="5" type="ORF">IQ17_00002</name>
</gene>
<dbReference type="PROSITE" id="PS01124">
    <property type="entry name" value="HTH_ARAC_FAMILY_2"/>
    <property type="match status" value="1"/>
</dbReference>
<dbReference type="RefSeq" id="WP_145627006.1">
    <property type="nucleotide sequence ID" value="NZ_CP088014.1"/>
</dbReference>
<organism evidence="5 6">
    <name type="scientific">Bradyrhizobium daqingense</name>
    <dbReference type="NCBI Taxonomy" id="993502"/>
    <lineage>
        <taxon>Bacteria</taxon>
        <taxon>Pseudomonadati</taxon>
        <taxon>Pseudomonadota</taxon>
        <taxon>Alphaproteobacteria</taxon>
        <taxon>Hyphomicrobiales</taxon>
        <taxon>Nitrobacteraceae</taxon>
        <taxon>Bradyrhizobium</taxon>
    </lineage>
</organism>
<dbReference type="InterPro" id="IPR009057">
    <property type="entry name" value="Homeodomain-like_sf"/>
</dbReference>
<evidence type="ECO:0000259" key="4">
    <source>
        <dbReference type="PROSITE" id="PS01124"/>
    </source>
</evidence>
<evidence type="ECO:0000256" key="3">
    <source>
        <dbReference type="SAM" id="MobiDB-lite"/>
    </source>
</evidence>
<evidence type="ECO:0000256" key="1">
    <source>
        <dbReference type="ARBA" id="ARBA00023015"/>
    </source>
</evidence>
<dbReference type="GO" id="GO:0043565">
    <property type="term" value="F:sequence-specific DNA binding"/>
    <property type="evidence" value="ECO:0007669"/>
    <property type="project" value="InterPro"/>
</dbReference>
<accession>A0A562LTC7</accession>
<dbReference type="SUPFAM" id="SSF52317">
    <property type="entry name" value="Class I glutamine amidotransferase-like"/>
    <property type="match status" value="1"/>
</dbReference>
<keyword evidence="6" id="KW-1185">Reference proteome</keyword>
<evidence type="ECO:0000256" key="2">
    <source>
        <dbReference type="ARBA" id="ARBA00023163"/>
    </source>
</evidence>